<organism evidence="2 3">
    <name type="scientific">Phnomibacter ginsenosidimutans</name>
    <dbReference type="NCBI Taxonomy" id="2676868"/>
    <lineage>
        <taxon>Bacteria</taxon>
        <taxon>Pseudomonadati</taxon>
        <taxon>Bacteroidota</taxon>
        <taxon>Chitinophagia</taxon>
        <taxon>Chitinophagales</taxon>
        <taxon>Chitinophagaceae</taxon>
        <taxon>Phnomibacter</taxon>
    </lineage>
</organism>
<feature type="domain" description="Glycosyl transferase family 25" evidence="1">
    <location>
        <begin position="18"/>
        <end position="220"/>
    </location>
</feature>
<reference evidence="2 3" key="1">
    <citation type="submission" date="2019-11" db="EMBL/GenBank/DDBJ databases">
        <authorList>
            <person name="Im W.T."/>
        </authorList>
    </citation>
    <scope>NUCLEOTIDE SEQUENCE [LARGE SCALE GENOMIC DNA]</scope>
    <source>
        <strain evidence="2 3">SB-02</strain>
    </source>
</reference>
<proteinExistence type="predicted"/>
<dbReference type="KEGG" id="fls:GLV81_08900"/>
<keyword evidence="3" id="KW-1185">Reference proteome</keyword>
<dbReference type="Pfam" id="PF01755">
    <property type="entry name" value="Glyco_transf_25"/>
    <property type="match status" value="1"/>
</dbReference>
<dbReference type="AlphaFoldDB" id="A0A6I6G6A0"/>
<dbReference type="InterPro" id="IPR002654">
    <property type="entry name" value="Glyco_trans_25"/>
</dbReference>
<evidence type="ECO:0000259" key="1">
    <source>
        <dbReference type="Pfam" id="PF01755"/>
    </source>
</evidence>
<dbReference type="Proteomes" id="UP000426027">
    <property type="component" value="Chromosome"/>
</dbReference>
<gene>
    <name evidence="2" type="ORF">GLV81_08900</name>
</gene>
<sequence>MSHANQQFYQSLNDYFDAIYVITIQRAVDRRAKLMPLLEGLNYQFFYGMNKQLLEEDAALLAQLYSEEKAKGFHRYNKPMIIGHVACSLSHRMVYEDMIQRNIQRALIFEDDVIPQFDTLPLIPAILAELPANWDTVYFGYDKNGVSSNSTTIKQYFYHTLHALGMLKWNHTMVKHLFAKPFSKHLRKAGYHDLLHAYGMSLNAAKVMVELQTPIAFNADPAVAWAVSNGMLNAYITEPQIFMQEVQLHPDTYISMVKANSNHTALNNPNE</sequence>
<name>A0A6I6G6A0_9BACT</name>
<evidence type="ECO:0000313" key="3">
    <source>
        <dbReference type="Proteomes" id="UP000426027"/>
    </source>
</evidence>
<protein>
    <recommendedName>
        <fullName evidence="1">Glycosyl transferase family 25 domain-containing protein</fullName>
    </recommendedName>
</protein>
<dbReference type="CDD" id="cd06532">
    <property type="entry name" value="Glyco_transf_25"/>
    <property type="match status" value="1"/>
</dbReference>
<evidence type="ECO:0000313" key="2">
    <source>
        <dbReference type="EMBL" id="QGW28196.1"/>
    </source>
</evidence>
<accession>A0A6I6G6A0</accession>
<dbReference type="RefSeq" id="WP_157478553.1">
    <property type="nucleotide sequence ID" value="NZ_CP046566.1"/>
</dbReference>
<dbReference type="EMBL" id="CP046566">
    <property type="protein sequence ID" value="QGW28196.1"/>
    <property type="molecule type" value="Genomic_DNA"/>
</dbReference>